<evidence type="ECO:0000256" key="10">
    <source>
        <dbReference type="PIRSR" id="PIRSR005461-1"/>
    </source>
</evidence>
<keyword evidence="5" id="KW-0808">Transferase</keyword>
<dbReference type="PANTHER" id="PTHR10920:SF18">
    <property type="entry name" value="RRNA METHYLTRANSFERASE 2, MITOCHONDRIAL"/>
    <property type="match status" value="1"/>
</dbReference>
<dbReference type="GO" id="GO:1902775">
    <property type="term" value="P:mitochondrial large ribosomal subunit assembly"/>
    <property type="evidence" value="ECO:0007669"/>
    <property type="project" value="UniProtKB-ARBA"/>
</dbReference>
<comment type="subcellular location">
    <subcellularLocation>
        <location evidence="1">Mitochondrion</location>
    </subcellularLocation>
</comment>
<evidence type="ECO:0000256" key="2">
    <source>
        <dbReference type="ARBA" id="ARBA00009258"/>
    </source>
</evidence>
<name>A0A0B7AWZ3_9EUPU</name>
<dbReference type="AlphaFoldDB" id="A0A0B7AWZ3"/>
<keyword evidence="6 10" id="KW-0949">S-adenosyl-L-methionine</keyword>
<dbReference type="InterPro" id="IPR050082">
    <property type="entry name" value="RNA_methyltr_RlmE"/>
</dbReference>
<dbReference type="Gene3D" id="3.40.50.150">
    <property type="entry name" value="Vaccinia Virus protein VP39"/>
    <property type="match status" value="1"/>
</dbReference>
<dbReference type="InterPro" id="IPR029063">
    <property type="entry name" value="SAM-dependent_MTases_sf"/>
</dbReference>
<dbReference type="PANTHER" id="PTHR10920">
    <property type="entry name" value="RIBOSOMAL RNA METHYLTRANSFERASE"/>
    <property type="match status" value="1"/>
</dbReference>
<keyword evidence="4" id="KW-0489">Methyltransferase</keyword>
<dbReference type="GO" id="GO:0008650">
    <property type="term" value="F:rRNA (uridine-2'-O-)-methyltransferase activity"/>
    <property type="evidence" value="ECO:0007669"/>
    <property type="project" value="TreeGrafter"/>
</dbReference>
<organism evidence="12">
    <name type="scientific">Arion vulgaris</name>
    <dbReference type="NCBI Taxonomy" id="1028688"/>
    <lineage>
        <taxon>Eukaryota</taxon>
        <taxon>Metazoa</taxon>
        <taxon>Spiralia</taxon>
        <taxon>Lophotrochozoa</taxon>
        <taxon>Mollusca</taxon>
        <taxon>Gastropoda</taxon>
        <taxon>Heterobranchia</taxon>
        <taxon>Euthyneura</taxon>
        <taxon>Panpulmonata</taxon>
        <taxon>Eupulmonata</taxon>
        <taxon>Stylommatophora</taxon>
        <taxon>Helicina</taxon>
        <taxon>Arionoidea</taxon>
        <taxon>Arionidae</taxon>
        <taxon>Arion</taxon>
    </lineage>
</organism>
<evidence type="ECO:0000313" key="12">
    <source>
        <dbReference type="EMBL" id="CEK85474.1"/>
    </source>
</evidence>
<dbReference type="EMBL" id="HACG01038609">
    <property type="protein sequence ID" value="CEK85474.1"/>
    <property type="molecule type" value="Transcribed_RNA"/>
</dbReference>
<evidence type="ECO:0000313" key="13">
    <source>
        <dbReference type="EMBL" id="CEK85475.1"/>
    </source>
</evidence>
<keyword evidence="8" id="KW-0496">Mitochondrion</keyword>
<evidence type="ECO:0000256" key="4">
    <source>
        <dbReference type="ARBA" id="ARBA00022603"/>
    </source>
</evidence>
<dbReference type="InterPro" id="IPR015507">
    <property type="entry name" value="rRNA-MeTfrase_E"/>
</dbReference>
<evidence type="ECO:0000256" key="7">
    <source>
        <dbReference type="ARBA" id="ARBA00022946"/>
    </source>
</evidence>
<feature type="active site" description="Proton acceptor" evidence="10">
    <location>
        <position position="212"/>
    </location>
</feature>
<dbReference type="GO" id="GO:0005759">
    <property type="term" value="C:mitochondrial matrix"/>
    <property type="evidence" value="ECO:0007669"/>
    <property type="project" value="UniProtKB-ARBA"/>
</dbReference>
<accession>A0A0B7AWZ3</accession>
<evidence type="ECO:0000256" key="3">
    <source>
        <dbReference type="ARBA" id="ARBA00022552"/>
    </source>
</evidence>
<dbReference type="Pfam" id="PF01728">
    <property type="entry name" value="FtsJ"/>
    <property type="match status" value="1"/>
</dbReference>
<dbReference type="PIRSF" id="PIRSF005461">
    <property type="entry name" value="23S_rRNA_mtase"/>
    <property type="match status" value="1"/>
</dbReference>
<gene>
    <name evidence="12" type="primary">ORF148422</name>
    <name evidence="13" type="synonym">ORF148425</name>
</gene>
<keyword evidence="3" id="KW-0698">rRNA processing</keyword>
<comment type="similarity">
    <text evidence="2">Belongs to the class I-like SAM-binding methyltransferase superfamily. RNA methyltransferase RlmE family.</text>
</comment>
<dbReference type="HAMAP" id="MF_01547">
    <property type="entry name" value="RNA_methyltr_E"/>
    <property type="match status" value="1"/>
</dbReference>
<evidence type="ECO:0000256" key="9">
    <source>
        <dbReference type="ARBA" id="ARBA00041184"/>
    </source>
</evidence>
<evidence type="ECO:0000256" key="1">
    <source>
        <dbReference type="ARBA" id="ARBA00004173"/>
    </source>
</evidence>
<dbReference type="SUPFAM" id="SSF53335">
    <property type="entry name" value="S-adenosyl-L-methionine-dependent methyltransferases"/>
    <property type="match status" value="1"/>
</dbReference>
<evidence type="ECO:0000256" key="6">
    <source>
        <dbReference type="ARBA" id="ARBA00022691"/>
    </source>
</evidence>
<protein>
    <recommendedName>
        <fullName evidence="9">rRNA methyltransferase 2, mitochondrial</fullName>
    </recommendedName>
</protein>
<dbReference type="FunFam" id="3.40.50.150:FF:000129">
    <property type="entry name" value="Mitochondrial rRNA methyltransferase 2"/>
    <property type="match status" value="1"/>
</dbReference>
<sequence>MSTFTFRRYNLLYLKPLSISHYCSEILYHKTFVRYLYVTNSLQKDKVSSNQWLERQRRDIFVKQAGKENYRCRSAFKLLQINEKFHILKPGHIVIDCGAAPGSWCQVAAKHVNSTGGDASALRGSVIGIDLQYMSPIEGVYLLPAKDFTTETTQSKIKEILQNQLADVILSDMAPNATGLKSHNHEIIVSLCFSVLRFSLSVLKIGGTLLCKLWMGGDQQRLESAMRTVFDNVRVVKPDASRCDSSEIFLLARGFKNVMHIKQ</sequence>
<dbReference type="InterPro" id="IPR002877">
    <property type="entry name" value="RNA_MeTrfase_FtsJ_dom"/>
</dbReference>
<evidence type="ECO:0000256" key="8">
    <source>
        <dbReference type="ARBA" id="ARBA00023128"/>
    </source>
</evidence>
<proteinExistence type="inferred from homology"/>
<feature type="domain" description="Ribosomal RNA methyltransferase FtsJ" evidence="11">
    <location>
        <begin position="70"/>
        <end position="255"/>
    </location>
</feature>
<dbReference type="EMBL" id="HACG01038610">
    <property type="protein sequence ID" value="CEK85475.1"/>
    <property type="molecule type" value="Transcribed_RNA"/>
</dbReference>
<reference evidence="12" key="1">
    <citation type="submission" date="2014-12" db="EMBL/GenBank/DDBJ databases">
        <title>Insight into the proteome of Arion vulgaris.</title>
        <authorList>
            <person name="Aradska J."/>
            <person name="Bulat T."/>
            <person name="Smidak R."/>
            <person name="Sarate P."/>
            <person name="Gangsoo J."/>
            <person name="Sialana F."/>
            <person name="Bilban M."/>
            <person name="Lubec G."/>
        </authorList>
    </citation>
    <scope>NUCLEOTIDE SEQUENCE</scope>
    <source>
        <tissue evidence="12">Skin</tissue>
    </source>
</reference>
<evidence type="ECO:0000256" key="5">
    <source>
        <dbReference type="ARBA" id="ARBA00022679"/>
    </source>
</evidence>
<evidence type="ECO:0000259" key="11">
    <source>
        <dbReference type="Pfam" id="PF01728"/>
    </source>
</evidence>
<keyword evidence="7" id="KW-0809">Transit peptide</keyword>